<gene>
    <name evidence="1" type="ORF">CCMSSC00406_0009016</name>
</gene>
<organism evidence="1 2">
    <name type="scientific">Pleurotus cornucopiae</name>
    <name type="common">Cornucopia mushroom</name>
    <dbReference type="NCBI Taxonomy" id="5321"/>
    <lineage>
        <taxon>Eukaryota</taxon>
        <taxon>Fungi</taxon>
        <taxon>Dikarya</taxon>
        <taxon>Basidiomycota</taxon>
        <taxon>Agaricomycotina</taxon>
        <taxon>Agaricomycetes</taxon>
        <taxon>Agaricomycetidae</taxon>
        <taxon>Agaricales</taxon>
        <taxon>Pleurotineae</taxon>
        <taxon>Pleurotaceae</taxon>
        <taxon>Pleurotus</taxon>
    </lineage>
</organism>
<sequence length="777" mass="86697">MANDRNPRSTRFRRSPPNSSTRSPIQASDSVPPLGDQKDHPRQLNPNLQAIKGFLASRIGPVQKAEDHTTSDGTRPPALWDLHLDSLQTLRQVEIDTNLNQQLSDLAKEKIHNPGDESVQEKNALLSVDLSKLVKRAVAVRDEDGLVKAYSTIIARRCSRIASFLLCGSWGRPIVRWRKKTSTTQSVAVADGYLCLDIESIEASSASARMKENLLLAAKMFPEIAVFEFKSLQLDTEERIQALVDVANEATFGWIRCDPSECKKSHFVGGYSQTTCAPMGFDAQSNLPFQYPKCQVEARERKRDREEAEEPCPPKPLSACSKVEVHARHVFQQVWAEAVARDATFLAIRCGNREIIGLRNRNTQTLHISRATDLTATTGPTYLQIHVGLYIASVLDAIQRALRFSEASRPPRTWKEDWNKSKESSKTRIPAQDVLLALARDMPSVVLHSPTLYTPMDVKDPKFFRSGIQLDHPGAGPVMQIISATLASNSERTYRAILQVTGHKIQTDVYLKLARTPANRLELLHEYDICQHLARNGISGIPDVIGCFSYTEKVDANHEIRILAMLSLGAGMPITHDDRAIPDAFIPLLQQIHDAGYLHGGIYSGHLLVNGRKTTMVSFGNASAHSPEGAAMEMQHLRSLLRRGRKRRRRHLFGDVEQVVVIEHTPLLRNHAKVFVSLMLHVPAFVGMLEESIIERVLYDEHDGGSRFIIQLKRTQDPSEFVYSWLQHLPDKLQKVRCEVQDVAAGVADSYGITQTAQEFAPEHLAVFATASTSVSA</sequence>
<dbReference type="EMBL" id="WQMT02000005">
    <property type="protein sequence ID" value="KAG9222171.1"/>
    <property type="molecule type" value="Genomic_DNA"/>
</dbReference>
<protein>
    <submittedName>
        <fullName evidence="1">Uncharacterized protein</fullName>
    </submittedName>
</protein>
<proteinExistence type="predicted"/>
<dbReference type="Proteomes" id="UP000824881">
    <property type="component" value="Unassembled WGS sequence"/>
</dbReference>
<keyword evidence="2" id="KW-1185">Reference proteome</keyword>
<comment type="caution">
    <text evidence="1">The sequence shown here is derived from an EMBL/GenBank/DDBJ whole genome shotgun (WGS) entry which is preliminary data.</text>
</comment>
<accession>A0ACB7IZ48</accession>
<evidence type="ECO:0000313" key="1">
    <source>
        <dbReference type="EMBL" id="KAG9222171.1"/>
    </source>
</evidence>
<evidence type="ECO:0000313" key="2">
    <source>
        <dbReference type="Proteomes" id="UP000824881"/>
    </source>
</evidence>
<reference evidence="1 2" key="1">
    <citation type="journal article" date="2021" name="Appl. Environ. Microbiol.">
        <title>Genetic linkage and physical mapping for an oyster mushroom Pleurotus cornucopiae and QTL analysis for the trait cap color.</title>
        <authorList>
            <person name="Zhang Y."/>
            <person name="Gao W."/>
            <person name="Sonnenberg A."/>
            <person name="Chen Q."/>
            <person name="Zhang J."/>
            <person name="Huang C."/>
        </authorList>
    </citation>
    <scope>NUCLEOTIDE SEQUENCE [LARGE SCALE GENOMIC DNA]</scope>
    <source>
        <strain evidence="1">CCMSSC00406</strain>
    </source>
</reference>
<name>A0ACB7IZ48_PLECO</name>